<dbReference type="PANTHER" id="PTHR45898:SF4">
    <property type="entry name" value="TARGET OF MYB PROTEIN 1"/>
    <property type="match status" value="1"/>
</dbReference>
<feature type="domain" description="VHS" evidence="1">
    <location>
        <begin position="87"/>
        <end position="269"/>
    </location>
</feature>
<protein>
    <recommendedName>
        <fullName evidence="1">VHS domain-containing protein</fullName>
    </recommendedName>
</protein>
<proteinExistence type="predicted"/>
<dbReference type="SUPFAM" id="SSF48464">
    <property type="entry name" value="ENTH/VHS domain"/>
    <property type="match status" value="1"/>
</dbReference>
<sequence>MEQKIRRQIHYVPVCITSKKQKKNERKEEGVYKKKGATRLTFGRRDTELKQIESQLTSVMSVSERADPLGNRYESQKQKLVKSIKEACSEYRNTPDWTKNMEIIDELNRLCVPKKKKKKKKKTKINDSNTHLCGFAMQEIRQLLKTKNPEIEILALTLTEGVIKNCPASHAAVAQKDFMRYLVKVALNQRKDGFWKGAAKKLTFKKEVVINKDHVRAQTIDKALLLLRMLNDAYKNTHLYPIFHNTFKVAIAVICCCLFELEKQGIRFPEPNKDEDMKIFTDTKSSEEFSGMGSVPKTKSDNSKRVFVDRTLPMIRPVVKLSNVTNPGLNQAQVFISTFALSFFFPYCFLQNCKNK</sequence>
<dbReference type="InterPro" id="IPR044836">
    <property type="entry name" value="TOL_plant"/>
</dbReference>
<dbReference type="PANTHER" id="PTHR45898">
    <property type="entry name" value="TOM1-LIKE PROTEIN"/>
    <property type="match status" value="1"/>
</dbReference>
<dbReference type="InterPro" id="IPR008942">
    <property type="entry name" value="ENTH_VHS"/>
</dbReference>
<dbReference type="Pfam" id="PF00790">
    <property type="entry name" value="VHS"/>
    <property type="match status" value="1"/>
</dbReference>
<dbReference type="AlphaFoldDB" id="X6MZ37"/>
<dbReference type="GO" id="GO:0043130">
    <property type="term" value="F:ubiquitin binding"/>
    <property type="evidence" value="ECO:0007669"/>
    <property type="project" value="InterPro"/>
</dbReference>
<dbReference type="Gene3D" id="1.25.40.90">
    <property type="match status" value="1"/>
</dbReference>
<keyword evidence="3" id="KW-1185">Reference proteome</keyword>
<dbReference type="OrthoDB" id="2018246at2759"/>
<evidence type="ECO:0000313" key="2">
    <source>
        <dbReference type="EMBL" id="ETO18868.1"/>
    </source>
</evidence>
<accession>X6MZ37</accession>
<name>X6MZ37_RETFI</name>
<gene>
    <name evidence="2" type="ORF">RFI_18376</name>
</gene>
<dbReference type="GO" id="GO:0043328">
    <property type="term" value="P:protein transport to vacuole involved in ubiquitin-dependent protein catabolic process via the multivesicular body sorting pathway"/>
    <property type="evidence" value="ECO:0007669"/>
    <property type="project" value="InterPro"/>
</dbReference>
<dbReference type="InterPro" id="IPR002014">
    <property type="entry name" value="VHS_dom"/>
</dbReference>
<evidence type="ECO:0000313" key="3">
    <source>
        <dbReference type="Proteomes" id="UP000023152"/>
    </source>
</evidence>
<reference evidence="2 3" key="1">
    <citation type="journal article" date="2013" name="Curr. Biol.">
        <title>The Genome of the Foraminiferan Reticulomyxa filosa.</title>
        <authorList>
            <person name="Glockner G."/>
            <person name="Hulsmann N."/>
            <person name="Schleicher M."/>
            <person name="Noegel A.A."/>
            <person name="Eichinger L."/>
            <person name="Gallinger C."/>
            <person name="Pawlowski J."/>
            <person name="Sierra R."/>
            <person name="Euteneuer U."/>
            <person name="Pillet L."/>
            <person name="Moustafa A."/>
            <person name="Platzer M."/>
            <person name="Groth M."/>
            <person name="Szafranski K."/>
            <person name="Schliwa M."/>
        </authorList>
    </citation>
    <scope>NUCLEOTIDE SEQUENCE [LARGE SCALE GENOMIC DNA]</scope>
</reference>
<dbReference type="PROSITE" id="PS50179">
    <property type="entry name" value="VHS"/>
    <property type="match status" value="1"/>
</dbReference>
<dbReference type="CDD" id="cd03561">
    <property type="entry name" value="VHS"/>
    <property type="match status" value="1"/>
</dbReference>
<organism evidence="2 3">
    <name type="scientific">Reticulomyxa filosa</name>
    <dbReference type="NCBI Taxonomy" id="46433"/>
    <lineage>
        <taxon>Eukaryota</taxon>
        <taxon>Sar</taxon>
        <taxon>Rhizaria</taxon>
        <taxon>Retaria</taxon>
        <taxon>Foraminifera</taxon>
        <taxon>Monothalamids</taxon>
        <taxon>Reticulomyxidae</taxon>
        <taxon>Reticulomyxa</taxon>
    </lineage>
</organism>
<dbReference type="Proteomes" id="UP000023152">
    <property type="component" value="Unassembled WGS sequence"/>
</dbReference>
<comment type="caution">
    <text evidence="2">The sequence shown here is derived from an EMBL/GenBank/DDBJ whole genome shotgun (WGS) entry which is preliminary data.</text>
</comment>
<dbReference type="EMBL" id="ASPP01014306">
    <property type="protein sequence ID" value="ETO18868.1"/>
    <property type="molecule type" value="Genomic_DNA"/>
</dbReference>
<dbReference type="GO" id="GO:0035091">
    <property type="term" value="F:phosphatidylinositol binding"/>
    <property type="evidence" value="ECO:0007669"/>
    <property type="project" value="InterPro"/>
</dbReference>
<evidence type="ECO:0000259" key="1">
    <source>
        <dbReference type="PROSITE" id="PS50179"/>
    </source>
</evidence>